<dbReference type="PANTHER" id="PTHR38445">
    <property type="entry name" value="HTH-TYPE TRANSCRIPTIONAL REPRESSOR YTRA"/>
    <property type="match status" value="1"/>
</dbReference>
<dbReference type="PANTHER" id="PTHR38445:SF10">
    <property type="entry name" value="GNTR-FAMILY TRANSCRIPTIONAL REGULATOR"/>
    <property type="match status" value="1"/>
</dbReference>
<dbReference type="CDD" id="cd07377">
    <property type="entry name" value="WHTH_GntR"/>
    <property type="match status" value="1"/>
</dbReference>
<evidence type="ECO:0000256" key="3">
    <source>
        <dbReference type="ARBA" id="ARBA00023163"/>
    </source>
</evidence>
<dbReference type="RefSeq" id="WP_072992207.1">
    <property type="nucleotide sequence ID" value="NZ_FQZB01000019.1"/>
</dbReference>
<evidence type="ECO:0000313" key="6">
    <source>
        <dbReference type="Proteomes" id="UP000184310"/>
    </source>
</evidence>
<feature type="domain" description="HTH gntR-type" evidence="4">
    <location>
        <begin position="9"/>
        <end position="77"/>
    </location>
</feature>
<dbReference type="InterPro" id="IPR036388">
    <property type="entry name" value="WH-like_DNA-bd_sf"/>
</dbReference>
<evidence type="ECO:0000313" key="5">
    <source>
        <dbReference type="EMBL" id="SHK51903.1"/>
    </source>
</evidence>
<organism evidence="5 6">
    <name type="scientific">Clostridium cavendishii DSM 21758</name>
    <dbReference type="NCBI Taxonomy" id="1121302"/>
    <lineage>
        <taxon>Bacteria</taxon>
        <taxon>Bacillati</taxon>
        <taxon>Bacillota</taxon>
        <taxon>Clostridia</taxon>
        <taxon>Eubacteriales</taxon>
        <taxon>Clostridiaceae</taxon>
        <taxon>Clostridium</taxon>
    </lineage>
</organism>
<dbReference type="STRING" id="1121302.SAMN02745163_03947"/>
<protein>
    <submittedName>
        <fullName evidence="5">DNA-binding transcriptional regulator YhcF, GntR family</fullName>
    </submittedName>
</protein>
<keyword evidence="1" id="KW-0805">Transcription regulation</keyword>
<keyword evidence="2 5" id="KW-0238">DNA-binding</keyword>
<dbReference type="GO" id="GO:0003677">
    <property type="term" value="F:DNA binding"/>
    <property type="evidence" value="ECO:0007669"/>
    <property type="project" value="UniProtKB-KW"/>
</dbReference>
<dbReference type="InterPro" id="IPR036390">
    <property type="entry name" value="WH_DNA-bd_sf"/>
</dbReference>
<dbReference type="OrthoDB" id="162505at2"/>
<dbReference type="GO" id="GO:0003700">
    <property type="term" value="F:DNA-binding transcription factor activity"/>
    <property type="evidence" value="ECO:0007669"/>
    <property type="project" value="InterPro"/>
</dbReference>
<gene>
    <name evidence="5" type="ORF">SAMN02745163_03947</name>
</gene>
<dbReference type="AlphaFoldDB" id="A0A1M6T4K7"/>
<dbReference type="Gene3D" id="1.10.10.10">
    <property type="entry name" value="Winged helix-like DNA-binding domain superfamily/Winged helix DNA-binding domain"/>
    <property type="match status" value="1"/>
</dbReference>
<dbReference type="Proteomes" id="UP000184310">
    <property type="component" value="Unassembled WGS sequence"/>
</dbReference>
<accession>A0A1M6T4K7</accession>
<dbReference type="EMBL" id="FQZB01000019">
    <property type="protein sequence ID" value="SHK51903.1"/>
    <property type="molecule type" value="Genomic_DNA"/>
</dbReference>
<keyword evidence="3" id="KW-0804">Transcription</keyword>
<sequence>MVLNTDSMKPIYLQISEWIENQILNNNILVNEKVFSQYQLAEMYNINPATAGKGLSVLLNENIIYKKRGLGMFVSPGAKEIIFKKRKNETLKNLITQLIIEADRLNVSDEELFQLIKSIKKNIKEE</sequence>
<dbReference type="InterPro" id="IPR000524">
    <property type="entry name" value="Tscrpt_reg_HTH_GntR"/>
</dbReference>
<evidence type="ECO:0000256" key="2">
    <source>
        <dbReference type="ARBA" id="ARBA00023125"/>
    </source>
</evidence>
<evidence type="ECO:0000256" key="1">
    <source>
        <dbReference type="ARBA" id="ARBA00023015"/>
    </source>
</evidence>
<name>A0A1M6T4K7_9CLOT</name>
<proteinExistence type="predicted"/>
<dbReference type="SUPFAM" id="SSF46785">
    <property type="entry name" value="Winged helix' DNA-binding domain"/>
    <property type="match status" value="1"/>
</dbReference>
<evidence type="ECO:0000259" key="4">
    <source>
        <dbReference type="PROSITE" id="PS50949"/>
    </source>
</evidence>
<keyword evidence="6" id="KW-1185">Reference proteome</keyword>
<reference evidence="5 6" key="1">
    <citation type="submission" date="2016-11" db="EMBL/GenBank/DDBJ databases">
        <authorList>
            <person name="Jaros S."/>
            <person name="Januszkiewicz K."/>
            <person name="Wedrychowicz H."/>
        </authorList>
    </citation>
    <scope>NUCLEOTIDE SEQUENCE [LARGE SCALE GENOMIC DNA]</scope>
    <source>
        <strain evidence="5 6">DSM 21758</strain>
    </source>
</reference>
<dbReference type="PROSITE" id="PS50949">
    <property type="entry name" value="HTH_GNTR"/>
    <property type="match status" value="1"/>
</dbReference>